<feature type="transmembrane region" description="Helical" evidence="1">
    <location>
        <begin position="59"/>
        <end position="74"/>
    </location>
</feature>
<name>A0A124EB73_9EURY</name>
<organism evidence="2 3">
    <name type="scientific">Thermococcus celericrescens</name>
    <dbReference type="NCBI Taxonomy" id="227598"/>
    <lineage>
        <taxon>Archaea</taxon>
        <taxon>Methanobacteriati</taxon>
        <taxon>Methanobacteriota</taxon>
        <taxon>Thermococci</taxon>
        <taxon>Thermococcales</taxon>
        <taxon>Thermococcaceae</taxon>
        <taxon>Thermococcus</taxon>
    </lineage>
</organism>
<dbReference type="AlphaFoldDB" id="A0A124EB73"/>
<dbReference type="STRING" id="227598.APY94_09115"/>
<keyword evidence="3" id="KW-1185">Reference proteome</keyword>
<keyword evidence="1" id="KW-1133">Transmembrane helix</keyword>
<protein>
    <recommendedName>
        <fullName evidence="4">Sodium:proton antiporter</fullName>
    </recommendedName>
</protein>
<evidence type="ECO:0000313" key="3">
    <source>
        <dbReference type="Proteomes" id="UP000053462"/>
    </source>
</evidence>
<feature type="transmembrane region" description="Helical" evidence="1">
    <location>
        <begin position="32"/>
        <end position="52"/>
    </location>
</feature>
<dbReference type="OrthoDB" id="97196at2157"/>
<dbReference type="Proteomes" id="UP000053462">
    <property type="component" value="Unassembled WGS sequence"/>
</dbReference>
<accession>A0A124EB73</accession>
<keyword evidence="1" id="KW-0472">Membrane</keyword>
<evidence type="ECO:0000256" key="1">
    <source>
        <dbReference type="SAM" id="Phobius"/>
    </source>
</evidence>
<gene>
    <name evidence="2" type="ORF">APY94_09115</name>
</gene>
<dbReference type="RefSeq" id="WP_058939335.1">
    <property type="nucleotide sequence ID" value="NZ_LLYW01000031.1"/>
</dbReference>
<dbReference type="EMBL" id="LLYW01000031">
    <property type="protein sequence ID" value="KUH32669.1"/>
    <property type="molecule type" value="Genomic_DNA"/>
</dbReference>
<comment type="caution">
    <text evidence="2">The sequence shown here is derived from an EMBL/GenBank/DDBJ whole genome shotgun (WGS) entry which is preliminary data.</text>
</comment>
<proteinExistence type="predicted"/>
<evidence type="ECO:0008006" key="4">
    <source>
        <dbReference type="Google" id="ProtNLM"/>
    </source>
</evidence>
<sequence>MRTFGWILVFLGLLLLLREFQPAFLDWLRPYAPYIKDAFWGITLMAFGLYALTRRTARKLVLLLYLLYLLLYLVV</sequence>
<reference evidence="2 3" key="1">
    <citation type="submission" date="2015-10" db="EMBL/GenBank/DDBJ databases">
        <title>Draft genome sequence of Thermococcus celericrescens strain DSM 17994.</title>
        <authorList>
            <person name="Hong S.-J."/>
            <person name="Park C.-E."/>
            <person name="Shin J.-H."/>
        </authorList>
    </citation>
    <scope>NUCLEOTIDE SEQUENCE [LARGE SCALE GENOMIC DNA]</scope>
    <source>
        <strain evidence="2 3">DSM 17994</strain>
    </source>
</reference>
<keyword evidence="1" id="KW-0812">Transmembrane</keyword>
<evidence type="ECO:0000313" key="2">
    <source>
        <dbReference type="EMBL" id="KUH32669.1"/>
    </source>
</evidence>